<proteinExistence type="predicted"/>
<keyword evidence="5" id="KW-0325">Glycoprotein</keyword>
<name>A0A3R7Q3W1_PENVA</name>
<dbReference type="InterPro" id="IPR051940">
    <property type="entry name" value="Chitin_bind-dev_reg"/>
</dbReference>
<dbReference type="SMART" id="SM00494">
    <property type="entry name" value="ChtBD2"/>
    <property type="match status" value="13"/>
</dbReference>
<feature type="domain" description="Chitin-binding type-2" evidence="7">
    <location>
        <begin position="400"/>
        <end position="455"/>
    </location>
</feature>
<reference evidence="8 9" key="1">
    <citation type="submission" date="2018-04" db="EMBL/GenBank/DDBJ databases">
        <authorList>
            <person name="Zhang X."/>
            <person name="Yuan J."/>
            <person name="Li F."/>
            <person name="Xiang J."/>
        </authorList>
    </citation>
    <scope>NUCLEOTIDE SEQUENCE [LARGE SCALE GENOMIC DNA]</scope>
    <source>
        <tissue evidence="8">Muscle</tissue>
    </source>
</reference>
<dbReference type="OrthoDB" id="7250310at2759"/>
<feature type="domain" description="Chitin-binding type-2" evidence="7">
    <location>
        <begin position="865"/>
        <end position="922"/>
    </location>
</feature>
<dbReference type="PROSITE" id="PS50940">
    <property type="entry name" value="CHIT_BIND_II"/>
    <property type="match status" value="13"/>
</dbReference>
<keyword evidence="4" id="KW-1015">Disulfide bond</keyword>
<comment type="caution">
    <text evidence="8">The sequence shown here is derived from an EMBL/GenBank/DDBJ whole genome shotgun (WGS) entry which is preliminary data.</text>
</comment>
<evidence type="ECO:0000313" key="8">
    <source>
        <dbReference type="EMBL" id="ROT85403.1"/>
    </source>
</evidence>
<feature type="domain" description="Chitin-binding type-2" evidence="7">
    <location>
        <begin position="144"/>
        <end position="200"/>
    </location>
</feature>
<feature type="domain" description="Chitin-binding type-2" evidence="7">
    <location>
        <begin position="924"/>
        <end position="982"/>
    </location>
</feature>
<dbReference type="GO" id="GO:0008061">
    <property type="term" value="F:chitin binding"/>
    <property type="evidence" value="ECO:0007669"/>
    <property type="project" value="UniProtKB-KW"/>
</dbReference>
<evidence type="ECO:0000256" key="3">
    <source>
        <dbReference type="ARBA" id="ARBA00022737"/>
    </source>
</evidence>
<dbReference type="InterPro" id="IPR036508">
    <property type="entry name" value="Chitin-bd_dom_sf"/>
</dbReference>
<reference evidence="8 9" key="2">
    <citation type="submission" date="2019-01" db="EMBL/GenBank/DDBJ databases">
        <title>The decoding of complex shrimp genome reveals the adaptation for benthos swimmer, frequently molting mechanism and breeding impact on genome.</title>
        <authorList>
            <person name="Sun Y."/>
            <person name="Gao Y."/>
            <person name="Yu Y."/>
        </authorList>
    </citation>
    <scope>NUCLEOTIDE SEQUENCE [LARGE SCALE GENOMIC DNA]</scope>
    <source>
        <tissue evidence="8">Muscle</tissue>
    </source>
</reference>
<accession>A0A3R7Q3W1</accession>
<organism evidence="8 9">
    <name type="scientific">Penaeus vannamei</name>
    <name type="common">Whiteleg shrimp</name>
    <name type="synonym">Litopenaeus vannamei</name>
    <dbReference type="NCBI Taxonomy" id="6689"/>
    <lineage>
        <taxon>Eukaryota</taxon>
        <taxon>Metazoa</taxon>
        <taxon>Ecdysozoa</taxon>
        <taxon>Arthropoda</taxon>
        <taxon>Crustacea</taxon>
        <taxon>Multicrustacea</taxon>
        <taxon>Malacostraca</taxon>
        <taxon>Eumalacostraca</taxon>
        <taxon>Eucarida</taxon>
        <taxon>Decapoda</taxon>
        <taxon>Dendrobranchiata</taxon>
        <taxon>Penaeoidea</taxon>
        <taxon>Penaeidae</taxon>
        <taxon>Penaeus</taxon>
    </lineage>
</organism>
<feature type="domain" description="Chitin-binding type-2" evidence="7">
    <location>
        <begin position="547"/>
        <end position="602"/>
    </location>
</feature>
<sequence>MPICLDGAVYSYSCPSGEGLGYGSESCRPAAEVTCPRLPPSTPPCLNQTNGYYPDYTQGCRGYYRCDNGSVNGRWFCENSGLWDVATGSCGSGSGLTCTPPSCWGLPDGPHPTPASSCTAYFTCQAGVRTDHRCVPSSSSVCYEQACEGRVNGFHAAPHASCRAFFRCFNGALVELQECPRHQIFDGQRCVSATNFSCWGEGRGSCEGRDDGLFAASDCRGFFRCRHQQFIRAFLCSRGLVFNGRECVEDTNALCTSQAPRPDCANKIDGYYTVEKTGCRTFFSCRGGRKISEHTCPGTNVFNGEQCVDPVLYPCPASRPPLAPLAANLTNRVARSLSADADCASRPNGYYLDVPSRCTRFFYCHEGAKQFVRSCPPGERFNGLGCVSQDSYKCPVIAGAPECLLRGDGVYQDLESGCSSYYQCFSGVKIEFKCPEGRLHSGRACEPAAQVFCPAATLCSHQRLNATLVFNGKECVPHFFYTCPARVSTACLAKPDGLYQDLSTRCRSFYECRAGERVSTRTCGDEEVFNGEVCVPTASYVCPVDGAKECGAGRKGFVQDIQSGCRRYYYCYAGKSFARECPAERVFNGHTCVPSAQYRCPSGPKGERPRCSGPDGYYPDLHTSCRSFYYCRDGLRINYTCPEGEAFNGVQCVPEAAFTCSSPSSCQGKINGFYQDVFAGCRKYYYCHGGVKYAHTCPGEQVHNGRTCVPASTYTCPSPTDDRDCVGKFSGLYPDLSSLCQVYYQCQGGVKTQTLACPQSQVFNGYKCVPFYEFSCSSLGLVSPSSPARLDLPPDQLLAEVGAPVANALQVSLGASGRPPPSAQHSASRDDAPSPPDQAVESSGTAATQLLDPLAAPSRTSSPSSPLCEGLPDGSYTDVSAGCEEFVACRQEKELHSRCPEGNLYSPISGRCERRDVITCPEHINPCESLPDGVHGEVESDCRVFFTCRARRMHLVSSCPEGMAFDQRRGECRPESQGGCQKPLEAKSRQAGKFRAVW</sequence>
<dbReference type="Gene3D" id="2.170.140.10">
    <property type="entry name" value="Chitin binding domain"/>
    <property type="match status" value="3"/>
</dbReference>
<keyword evidence="9" id="KW-1185">Reference proteome</keyword>
<dbReference type="STRING" id="6689.A0A3R7Q3W1"/>
<dbReference type="PANTHER" id="PTHR23301">
    <property type="entry name" value="CHITIN BINDING PERITROPHIN-A"/>
    <property type="match status" value="1"/>
</dbReference>
<feature type="domain" description="Chitin-binding type-2" evidence="7">
    <location>
        <begin position="42"/>
        <end position="100"/>
    </location>
</feature>
<evidence type="ECO:0000256" key="2">
    <source>
        <dbReference type="ARBA" id="ARBA00022729"/>
    </source>
</evidence>
<feature type="domain" description="Chitin-binding type-2" evidence="7">
    <location>
        <begin position="340"/>
        <end position="396"/>
    </location>
</feature>
<feature type="domain" description="Chitin-binding type-2" evidence="7">
    <location>
        <begin position="261"/>
        <end position="317"/>
    </location>
</feature>
<evidence type="ECO:0000313" key="9">
    <source>
        <dbReference type="Proteomes" id="UP000283509"/>
    </source>
</evidence>
<dbReference type="SUPFAM" id="SSF57625">
    <property type="entry name" value="Invertebrate chitin-binding proteins"/>
    <property type="match status" value="13"/>
</dbReference>
<evidence type="ECO:0000256" key="1">
    <source>
        <dbReference type="ARBA" id="ARBA00022669"/>
    </source>
</evidence>
<gene>
    <name evidence="8" type="ORF">C7M84_015022</name>
</gene>
<feature type="domain" description="Chitin-binding type-2" evidence="7">
    <location>
        <begin position="722"/>
        <end position="778"/>
    </location>
</feature>
<feature type="domain" description="Chitin-binding type-2" evidence="7">
    <location>
        <begin position="663"/>
        <end position="718"/>
    </location>
</feature>
<keyword evidence="2" id="KW-0732">Signal</keyword>
<dbReference type="InterPro" id="IPR002557">
    <property type="entry name" value="Chitin-bd_dom"/>
</dbReference>
<feature type="domain" description="Chitin-binding type-2" evidence="7">
    <location>
        <begin position="608"/>
        <end position="662"/>
    </location>
</feature>
<keyword evidence="3" id="KW-0677">Repeat</keyword>
<evidence type="ECO:0000259" key="7">
    <source>
        <dbReference type="PROSITE" id="PS50940"/>
    </source>
</evidence>
<feature type="region of interest" description="Disordered" evidence="6">
    <location>
        <begin position="812"/>
        <end position="845"/>
    </location>
</feature>
<dbReference type="Proteomes" id="UP000283509">
    <property type="component" value="Unassembled WGS sequence"/>
</dbReference>
<protein>
    <submittedName>
        <fullName evidence="8">Peritrophin-48</fullName>
    </submittedName>
</protein>
<dbReference type="GO" id="GO:0005576">
    <property type="term" value="C:extracellular region"/>
    <property type="evidence" value="ECO:0007669"/>
    <property type="project" value="InterPro"/>
</dbReference>
<dbReference type="EMBL" id="QCYY01000288">
    <property type="protein sequence ID" value="ROT85403.1"/>
    <property type="molecule type" value="Genomic_DNA"/>
</dbReference>
<dbReference type="PANTHER" id="PTHR23301:SF0">
    <property type="entry name" value="CHITIN-BINDING TYPE-2 DOMAIN-CONTAINING PROTEIN-RELATED"/>
    <property type="match status" value="1"/>
</dbReference>
<dbReference type="Pfam" id="PF01607">
    <property type="entry name" value="CBM_14"/>
    <property type="match status" value="12"/>
</dbReference>
<evidence type="ECO:0000256" key="4">
    <source>
        <dbReference type="ARBA" id="ARBA00023157"/>
    </source>
</evidence>
<evidence type="ECO:0000256" key="5">
    <source>
        <dbReference type="ARBA" id="ARBA00023180"/>
    </source>
</evidence>
<dbReference type="AlphaFoldDB" id="A0A3R7Q3W1"/>
<evidence type="ECO:0000256" key="6">
    <source>
        <dbReference type="SAM" id="MobiDB-lite"/>
    </source>
</evidence>
<keyword evidence="1" id="KW-0147">Chitin-binding</keyword>
<feature type="domain" description="Chitin-binding type-2" evidence="7">
    <location>
        <begin position="203"/>
        <end position="257"/>
    </location>
</feature>
<feature type="domain" description="Chitin-binding type-2" evidence="7">
    <location>
        <begin position="488"/>
        <end position="544"/>
    </location>
</feature>